<dbReference type="RefSeq" id="WP_106931650.1">
    <property type="nucleotide sequence ID" value="NZ_PYFT01000001.1"/>
</dbReference>
<protein>
    <submittedName>
        <fullName evidence="1">Uncharacterized protein</fullName>
    </submittedName>
</protein>
<dbReference type="AlphaFoldDB" id="A0A2T2YIZ0"/>
<gene>
    <name evidence="1" type="ORF">AHMF7605_19145</name>
</gene>
<keyword evidence="2" id="KW-1185">Reference proteome</keyword>
<accession>A0A2T2YIZ0</accession>
<proteinExistence type="predicted"/>
<dbReference type="EMBL" id="PYFT01000001">
    <property type="protein sequence ID" value="PSR55471.1"/>
    <property type="molecule type" value="Genomic_DNA"/>
</dbReference>
<organism evidence="1 2">
    <name type="scientific">Adhaeribacter arboris</name>
    <dbReference type="NCBI Taxonomy" id="2072846"/>
    <lineage>
        <taxon>Bacteria</taxon>
        <taxon>Pseudomonadati</taxon>
        <taxon>Bacteroidota</taxon>
        <taxon>Cytophagia</taxon>
        <taxon>Cytophagales</taxon>
        <taxon>Hymenobacteraceae</taxon>
        <taxon>Adhaeribacter</taxon>
    </lineage>
</organism>
<evidence type="ECO:0000313" key="2">
    <source>
        <dbReference type="Proteomes" id="UP000240357"/>
    </source>
</evidence>
<dbReference type="OrthoDB" id="765826at2"/>
<name>A0A2T2YIZ0_9BACT</name>
<dbReference type="Proteomes" id="UP000240357">
    <property type="component" value="Unassembled WGS sequence"/>
</dbReference>
<sequence length="89" mass="10324">MELSKQDKKAERLIIENRIIENGLQQEFTQGLAEIETILQTWKTKGMNNREAYHLIYQKITSCDKHTATSYDLMTGGSYFFNYGDAVKL</sequence>
<reference evidence="1 2" key="1">
    <citation type="submission" date="2018-03" db="EMBL/GenBank/DDBJ databases">
        <title>Adhaeribacter sp. HMF7605 Genome sequencing and assembly.</title>
        <authorList>
            <person name="Kang H."/>
            <person name="Kang J."/>
            <person name="Cha I."/>
            <person name="Kim H."/>
            <person name="Joh K."/>
        </authorList>
    </citation>
    <scope>NUCLEOTIDE SEQUENCE [LARGE SCALE GENOMIC DNA]</scope>
    <source>
        <strain evidence="1 2">HMF7605</strain>
    </source>
</reference>
<comment type="caution">
    <text evidence="1">The sequence shown here is derived from an EMBL/GenBank/DDBJ whole genome shotgun (WGS) entry which is preliminary data.</text>
</comment>
<evidence type="ECO:0000313" key="1">
    <source>
        <dbReference type="EMBL" id="PSR55471.1"/>
    </source>
</evidence>